<evidence type="ECO:0000256" key="1">
    <source>
        <dbReference type="ARBA" id="ARBA00004141"/>
    </source>
</evidence>
<comment type="similarity">
    <text evidence="2">Belongs to the autoinducer-2 exporter (AI-2E) (TC 2.A.86) family.</text>
</comment>
<evidence type="ECO:0000256" key="3">
    <source>
        <dbReference type="ARBA" id="ARBA00022692"/>
    </source>
</evidence>
<dbReference type="AlphaFoldDB" id="A0A250KQP1"/>
<dbReference type="Proteomes" id="UP000266313">
    <property type="component" value="Chromosome"/>
</dbReference>
<feature type="transmembrane region" description="Helical" evidence="6">
    <location>
        <begin position="307"/>
        <end position="337"/>
    </location>
</feature>
<dbReference type="KEGG" id="mmai:sS8_2026"/>
<feature type="transmembrane region" description="Helical" evidence="6">
    <location>
        <begin position="71"/>
        <end position="93"/>
    </location>
</feature>
<feature type="transmembrane region" description="Helical" evidence="6">
    <location>
        <begin position="214"/>
        <end position="242"/>
    </location>
</feature>
<sequence length="354" mass="38080">MDEETDGTRNGEGPLTKRTLIVAVVAVAVVALILAMWQVVQIILLVFASILFALFLRWLSGFVTRNTPLPMGWSLMVVTLALLGAGVLILVLYGPSIADGFYQLYRELPGALDRLRNDLGQYAWGPAVLDSLARVSGALTDPDQLSKIAGVFSTAIGAVGSLFIVFVLGLYFAADPRTYIDGTAHLFPEERRGRVWEAFNRLAQALRWWLIGRLAAMLAVGVMTGVGLAVMGVPFAFILGLVAAILDFIPNIGPLIAAVPAIMVGLSKSGWTALYVAILYLVIQALEGYLITPYIQQRVVSLPPAMLLIAQLVMGAGFGILGLLLAPALMVIAMVLVQMLYMRDVLGQTVDLPK</sequence>
<dbReference type="Pfam" id="PF01594">
    <property type="entry name" value="AI-2E_transport"/>
    <property type="match status" value="1"/>
</dbReference>
<comment type="subcellular location">
    <subcellularLocation>
        <location evidence="1">Membrane</location>
        <topology evidence="1">Multi-pass membrane protein</topology>
    </subcellularLocation>
</comment>
<dbReference type="PANTHER" id="PTHR21716:SF62">
    <property type="entry name" value="TRANSPORT PROTEIN YDBI-RELATED"/>
    <property type="match status" value="1"/>
</dbReference>
<dbReference type="GO" id="GO:0055085">
    <property type="term" value="P:transmembrane transport"/>
    <property type="evidence" value="ECO:0007669"/>
    <property type="project" value="TreeGrafter"/>
</dbReference>
<gene>
    <name evidence="7" type="ORF">sS8_2026</name>
</gene>
<feature type="transmembrane region" description="Helical" evidence="6">
    <location>
        <begin position="273"/>
        <end position="295"/>
    </location>
</feature>
<dbReference type="EMBL" id="AP017928">
    <property type="protein sequence ID" value="BBA33980.1"/>
    <property type="molecule type" value="Genomic_DNA"/>
</dbReference>
<evidence type="ECO:0000256" key="6">
    <source>
        <dbReference type="SAM" id="Phobius"/>
    </source>
</evidence>
<feature type="transmembrane region" description="Helical" evidence="6">
    <location>
        <begin position="148"/>
        <end position="173"/>
    </location>
</feature>
<feature type="transmembrane region" description="Helical" evidence="6">
    <location>
        <begin position="42"/>
        <end position="59"/>
    </location>
</feature>
<feature type="transmembrane region" description="Helical" evidence="6">
    <location>
        <begin position="248"/>
        <end position="266"/>
    </location>
</feature>
<protein>
    <submittedName>
        <fullName evidence="7">Putative permease</fullName>
    </submittedName>
</protein>
<evidence type="ECO:0000256" key="5">
    <source>
        <dbReference type="ARBA" id="ARBA00023136"/>
    </source>
</evidence>
<dbReference type="GO" id="GO:0016020">
    <property type="term" value="C:membrane"/>
    <property type="evidence" value="ECO:0007669"/>
    <property type="project" value="UniProtKB-SubCell"/>
</dbReference>
<name>A0A250KQP1_9GAMM</name>
<evidence type="ECO:0000313" key="7">
    <source>
        <dbReference type="EMBL" id="BBA33980.1"/>
    </source>
</evidence>
<evidence type="ECO:0000256" key="2">
    <source>
        <dbReference type="ARBA" id="ARBA00009773"/>
    </source>
</evidence>
<keyword evidence="3 6" id="KW-0812">Transmembrane</keyword>
<organism evidence="7 8">
    <name type="scientific">Methylocaldum marinum</name>
    <dbReference type="NCBI Taxonomy" id="1432792"/>
    <lineage>
        <taxon>Bacteria</taxon>
        <taxon>Pseudomonadati</taxon>
        <taxon>Pseudomonadota</taxon>
        <taxon>Gammaproteobacteria</taxon>
        <taxon>Methylococcales</taxon>
        <taxon>Methylococcaceae</taxon>
        <taxon>Methylocaldum</taxon>
    </lineage>
</organism>
<reference evidence="7 8" key="1">
    <citation type="submission" date="2016-12" db="EMBL/GenBank/DDBJ databases">
        <title>Genome sequencing of Methylocaldum marinum.</title>
        <authorList>
            <person name="Takeuchi M."/>
            <person name="Kamagata Y."/>
            <person name="Hiraoka S."/>
            <person name="Oshima K."/>
            <person name="Hattori M."/>
            <person name="Iwasaki W."/>
        </authorList>
    </citation>
    <scope>NUCLEOTIDE SEQUENCE [LARGE SCALE GENOMIC DNA]</scope>
    <source>
        <strain evidence="7 8">S8</strain>
    </source>
</reference>
<evidence type="ECO:0000256" key="4">
    <source>
        <dbReference type="ARBA" id="ARBA00022989"/>
    </source>
</evidence>
<keyword evidence="4 6" id="KW-1133">Transmembrane helix</keyword>
<keyword evidence="5 6" id="KW-0472">Membrane</keyword>
<keyword evidence="8" id="KW-1185">Reference proteome</keyword>
<proteinExistence type="inferred from homology"/>
<feature type="transmembrane region" description="Helical" evidence="6">
    <location>
        <begin position="19"/>
        <end position="36"/>
    </location>
</feature>
<evidence type="ECO:0000313" key="8">
    <source>
        <dbReference type="Proteomes" id="UP000266313"/>
    </source>
</evidence>
<accession>A0A250KQP1</accession>
<dbReference type="InterPro" id="IPR002549">
    <property type="entry name" value="AI-2E-like"/>
</dbReference>
<dbReference type="PANTHER" id="PTHR21716">
    <property type="entry name" value="TRANSMEMBRANE PROTEIN"/>
    <property type="match status" value="1"/>
</dbReference>